<keyword evidence="3" id="KW-1185">Reference proteome</keyword>
<name>A0A516H7C6_9PROT</name>
<dbReference type="InterPro" id="IPR011009">
    <property type="entry name" value="Kinase-like_dom_sf"/>
</dbReference>
<dbReference type="InterPro" id="IPR002575">
    <property type="entry name" value="Aminoglycoside_PTrfase"/>
</dbReference>
<proteinExistence type="predicted"/>
<gene>
    <name evidence="2" type="ORF">FNB15_03065</name>
</gene>
<organism evidence="2 3">
    <name type="scientific">Ferrovibrio terrae</name>
    <dbReference type="NCBI Taxonomy" id="2594003"/>
    <lineage>
        <taxon>Bacteria</taxon>
        <taxon>Pseudomonadati</taxon>
        <taxon>Pseudomonadota</taxon>
        <taxon>Alphaproteobacteria</taxon>
        <taxon>Rhodospirillales</taxon>
        <taxon>Rhodospirillaceae</taxon>
        <taxon>Ferrovibrio</taxon>
    </lineage>
</organism>
<evidence type="ECO:0000313" key="3">
    <source>
        <dbReference type="Proteomes" id="UP000317496"/>
    </source>
</evidence>
<dbReference type="AlphaFoldDB" id="A0A516H7C6"/>
<dbReference type="SUPFAM" id="SSF56112">
    <property type="entry name" value="Protein kinase-like (PK-like)"/>
    <property type="match status" value="1"/>
</dbReference>
<keyword evidence="2" id="KW-0808">Transferase</keyword>
<dbReference type="Pfam" id="PF01636">
    <property type="entry name" value="APH"/>
    <property type="match status" value="1"/>
</dbReference>
<protein>
    <submittedName>
        <fullName evidence="2">Aminoglycoside phosphotransferase family protein</fullName>
    </submittedName>
</protein>
<accession>A0A516H7C6</accession>
<evidence type="ECO:0000259" key="1">
    <source>
        <dbReference type="Pfam" id="PF01636"/>
    </source>
</evidence>
<dbReference type="EMBL" id="CP041636">
    <property type="protein sequence ID" value="QDO99615.1"/>
    <property type="molecule type" value="Genomic_DNA"/>
</dbReference>
<dbReference type="GO" id="GO:0016740">
    <property type="term" value="F:transferase activity"/>
    <property type="evidence" value="ECO:0007669"/>
    <property type="project" value="UniProtKB-KW"/>
</dbReference>
<dbReference type="Proteomes" id="UP000317496">
    <property type="component" value="Chromosome"/>
</dbReference>
<dbReference type="OrthoDB" id="3806873at2"/>
<sequence>MEQGVRNLEGLRNEYSTRRRLEALGVDFVPPLLCANLDRPPYYLADRLIEGIGLAWGDERTPAIMHNTLSKLWGLYRVIGLTWKTPAELGIDLPAISAMLTGAGIHQAAILLALSDKLLPVSLVHGDFSIGNIIICDGNNYIVDWELSHLGPVCVDFFKVLLRCPDLLAGIEDIMRPDIEALSAQQRDRVMSLSEQLALEFLLRLQRSQIDWAERPSILGW</sequence>
<dbReference type="Gene3D" id="3.90.1200.10">
    <property type="match status" value="1"/>
</dbReference>
<dbReference type="KEGG" id="fer:FNB15_03065"/>
<evidence type="ECO:0000313" key="2">
    <source>
        <dbReference type="EMBL" id="QDO99615.1"/>
    </source>
</evidence>
<reference evidence="2 3" key="1">
    <citation type="submission" date="2019-07" db="EMBL/GenBank/DDBJ databases">
        <title>Genome sequencing for Ferrovibrio sp. K5.</title>
        <authorList>
            <person name="Park S.-J."/>
        </authorList>
    </citation>
    <scope>NUCLEOTIDE SEQUENCE [LARGE SCALE GENOMIC DNA]</scope>
    <source>
        <strain evidence="2 3">K5</strain>
    </source>
</reference>
<feature type="domain" description="Aminoglycoside phosphotransferase" evidence="1">
    <location>
        <begin position="7"/>
        <end position="164"/>
    </location>
</feature>